<dbReference type="EMBL" id="SZYD01000013">
    <property type="protein sequence ID" value="KAD4385661.1"/>
    <property type="molecule type" value="Genomic_DNA"/>
</dbReference>
<dbReference type="Proteomes" id="UP000326396">
    <property type="component" value="Linkage Group LG3"/>
</dbReference>
<evidence type="ECO:0000313" key="1">
    <source>
        <dbReference type="EMBL" id="KAD4385661.1"/>
    </source>
</evidence>
<dbReference type="AlphaFoldDB" id="A0A5N6N8L4"/>
<evidence type="ECO:0000313" key="2">
    <source>
        <dbReference type="Proteomes" id="UP000326396"/>
    </source>
</evidence>
<name>A0A5N6N8L4_9ASTR</name>
<accession>A0A5N6N8L4</accession>
<keyword evidence="2" id="KW-1185">Reference proteome</keyword>
<proteinExistence type="predicted"/>
<reference evidence="1 2" key="1">
    <citation type="submission" date="2019-05" db="EMBL/GenBank/DDBJ databases">
        <title>Mikania micrantha, genome provides insights into the molecular mechanism of rapid growth.</title>
        <authorList>
            <person name="Liu B."/>
        </authorList>
    </citation>
    <scope>NUCLEOTIDE SEQUENCE [LARGE SCALE GENOMIC DNA]</scope>
    <source>
        <strain evidence="1">NLD-2019</strain>
        <tissue evidence="1">Leaf</tissue>
    </source>
</reference>
<sequence>METKAKKKMGTKGRAKASFCFDLVVVVQVLNECSIIVKWLTKKKQHQDSLPKHVDPVLLSADIKKGTITLDRKNLSRTTAIIDLPRIISMD</sequence>
<protein>
    <submittedName>
        <fullName evidence="1">Uncharacterized protein</fullName>
    </submittedName>
</protein>
<organism evidence="1 2">
    <name type="scientific">Mikania micrantha</name>
    <name type="common">bitter vine</name>
    <dbReference type="NCBI Taxonomy" id="192012"/>
    <lineage>
        <taxon>Eukaryota</taxon>
        <taxon>Viridiplantae</taxon>
        <taxon>Streptophyta</taxon>
        <taxon>Embryophyta</taxon>
        <taxon>Tracheophyta</taxon>
        <taxon>Spermatophyta</taxon>
        <taxon>Magnoliopsida</taxon>
        <taxon>eudicotyledons</taxon>
        <taxon>Gunneridae</taxon>
        <taxon>Pentapetalae</taxon>
        <taxon>asterids</taxon>
        <taxon>campanulids</taxon>
        <taxon>Asterales</taxon>
        <taxon>Asteraceae</taxon>
        <taxon>Asteroideae</taxon>
        <taxon>Heliantheae alliance</taxon>
        <taxon>Eupatorieae</taxon>
        <taxon>Mikania</taxon>
    </lineage>
</organism>
<gene>
    <name evidence="1" type="ORF">E3N88_25830</name>
</gene>
<comment type="caution">
    <text evidence="1">The sequence shown here is derived from an EMBL/GenBank/DDBJ whole genome shotgun (WGS) entry which is preliminary data.</text>
</comment>